<dbReference type="PANTHER" id="PTHR12151">
    <property type="entry name" value="ELECTRON TRANSPORT PROTIN SCO1/SENC FAMILY MEMBER"/>
    <property type="match status" value="1"/>
</dbReference>
<dbReference type="InterPro" id="IPR013766">
    <property type="entry name" value="Thioredoxin_domain"/>
</dbReference>
<keyword evidence="5" id="KW-1185">Reference proteome</keyword>
<dbReference type="RefSeq" id="WP_379880117.1">
    <property type="nucleotide sequence ID" value="NZ_JBHPON010000001.1"/>
</dbReference>
<dbReference type="InterPro" id="IPR003782">
    <property type="entry name" value="SCO1/SenC"/>
</dbReference>
<accession>A0ABW1KV41</accession>
<organism evidence="4 5">
    <name type="scientific">Hyphococcus aureus</name>
    <dbReference type="NCBI Taxonomy" id="2666033"/>
    <lineage>
        <taxon>Bacteria</taxon>
        <taxon>Pseudomonadati</taxon>
        <taxon>Pseudomonadota</taxon>
        <taxon>Alphaproteobacteria</taxon>
        <taxon>Parvularculales</taxon>
        <taxon>Parvularculaceae</taxon>
        <taxon>Hyphococcus</taxon>
    </lineage>
</organism>
<sequence length="200" mass="21555">MIRFLAPKFLATGLLCLAAACGPREPQVAIPKEGVIALSEQFTGEFDLVDKSGNAVSDEDFEDKVMLVYFGFTNCPDVCPGDIGVMSAALNELGDDADKVAAIFISVDPERDSPQAITDYFAFDPRIVPLTGSVEAAAAARGAYKLVAQKETLKDSAVGYTVNHGRFFYINDRQGQPQHAIVGGISPQELAALLRREIRK</sequence>
<evidence type="ECO:0000256" key="2">
    <source>
        <dbReference type="ARBA" id="ARBA00023008"/>
    </source>
</evidence>
<gene>
    <name evidence="4" type="ORF">ACFMB1_03300</name>
</gene>
<evidence type="ECO:0000259" key="3">
    <source>
        <dbReference type="PROSITE" id="PS51352"/>
    </source>
</evidence>
<dbReference type="Proteomes" id="UP001596116">
    <property type="component" value="Unassembled WGS sequence"/>
</dbReference>
<dbReference type="Pfam" id="PF02630">
    <property type="entry name" value="SCO1-SenC"/>
    <property type="match status" value="1"/>
</dbReference>
<reference evidence="4 5" key="1">
    <citation type="submission" date="2024-09" db="EMBL/GenBank/DDBJ databases">
        <authorList>
            <person name="Zhang Z.-H."/>
        </authorList>
    </citation>
    <scope>NUCLEOTIDE SEQUENCE [LARGE SCALE GENOMIC DNA]</scope>
    <source>
        <strain evidence="4 5">HHTR114</strain>
    </source>
</reference>
<dbReference type="SUPFAM" id="SSF52833">
    <property type="entry name" value="Thioredoxin-like"/>
    <property type="match status" value="1"/>
</dbReference>
<name>A0ABW1KV41_9PROT</name>
<evidence type="ECO:0000256" key="1">
    <source>
        <dbReference type="ARBA" id="ARBA00010996"/>
    </source>
</evidence>
<feature type="domain" description="Thioredoxin" evidence="3">
    <location>
        <begin position="37"/>
        <end position="199"/>
    </location>
</feature>
<comment type="similarity">
    <text evidence="1">Belongs to the SCO1/2 family.</text>
</comment>
<dbReference type="InterPro" id="IPR036249">
    <property type="entry name" value="Thioredoxin-like_sf"/>
</dbReference>
<dbReference type="CDD" id="cd02968">
    <property type="entry name" value="SCO"/>
    <property type="match status" value="1"/>
</dbReference>
<protein>
    <submittedName>
        <fullName evidence="4">SCO family protein</fullName>
    </submittedName>
</protein>
<dbReference type="PANTHER" id="PTHR12151:SF25">
    <property type="entry name" value="LINALOOL DEHYDRATASE_ISOMERASE DOMAIN-CONTAINING PROTEIN"/>
    <property type="match status" value="1"/>
</dbReference>
<dbReference type="PROSITE" id="PS51257">
    <property type="entry name" value="PROKAR_LIPOPROTEIN"/>
    <property type="match status" value="1"/>
</dbReference>
<evidence type="ECO:0000313" key="5">
    <source>
        <dbReference type="Proteomes" id="UP001596116"/>
    </source>
</evidence>
<proteinExistence type="inferred from homology"/>
<keyword evidence="2" id="KW-0186">Copper</keyword>
<dbReference type="EMBL" id="JBHPON010000001">
    <property type="protein sequence ID" value="MFC6034553.1"/>
    <property type="molecule type" value="Genomic_DNA"/>
</dbReference>
<evidence type="ECO:0000313" key="4">
    <source>
        <dbReference type="EMBL" id="MFC6034553.1"/>
    </source>
</evidence>
<dbReference type="PROSITE" id="PS51352">
    <property type="entry name" value="THIOREDOXIN_2"/>
    <property type="match status" value="1"/>
</dbReference>
<comment type="caution">
    <text evidence="4">The sequence shown here is derived from an EMBL/GenBank/DDBJ whole genome shotgun (WGS) entry which is preliminary data.</text>
</comment>
<dbReference type="Gene3D" id="3.40.30.10">
    <property type="entry name" value="Glutaredoxin"/>
    <property type="match status" value="1"/>
</dbReference>